<dbReference type="InterPro" id="IPR001522">
    <property type="entry name" value="FADS-1_CS"/>
</dbReference>
<dbReference type="OMA" id="SCGESWH"/>
<evidence type="ECO:0000256" key="6">
    <source>
        <dbReference type="ARBA" id="ARBA00022832"/>
    </source>
</evidence>
<evidence type="ECO:0000256" key="8">
    <source>
        <dbReference type="ARBA" id="ARBA00023002"/>
    </source>
</evidence>
<comment type="caution">
    <text evidence="15">The sequence shown here is derived from an EMBL/GenBank/DDBJ whole genome shotgun (WGS) entry which is preliminary data.</text>
</comment>
<dbReference type="AlphaFoldDB" id="A0A3E2HE13"/>
<keyword evidence="12" id="KW-0275">Fatty acid biosynthesis</keyword>
<evidence type="ECO:0000313" key="16">
    <source>
        <dbReference type="Proteomes" id="UP000258309"/>
    </source>
</evidence>
<keyword evidence="8" id="KW-0560">Oxidoreductase</keyword>
<feature type="transmembrane region" description="Helical" evidence="13">
    <location>
        <begin position="114"/>
        <end position="134"/>
    </location>
</feature>
<evidence type="ECO:0000256" key="1">
    <source>
        <dbReference type="ARBA" id="ARBA00004141"/>
    </source>
</evidence>
<protein>
    <recommendedName>
        <fullName evidence="14">Cytochrome b5 heme-binding domain-containing protein</fullName>
    </recommendedName>
</protein>
<feature type="non-terminal residue" evidence="15">
    <location>
        <position position="1"/>
    </location>
</feature>
<accession>A0A3E2HE13</accession>
<keyword evidence="4 13" id="KW-0812">Transmembrane</keyword>
<dbReference type="SMART" id="SM01117">
    <property type="entry name" value="Cyt-b5"/>
    <property type="match status" value="1"/>
</dbReference>
<dbReference type="GO" id="GO:0004768">
    <property type="term" value="F:stearoyl-CoA 9-desaturase activity"/>
    <property type="evidence" value="ECO:0007669"/>
    <property type="project" value="TreeGrafter"/>
</dbReference>
<dbReference type="Proteomes" id="UP000258309">
    <property type="component" value="Unassembled WGS sequence"/>
</dbReference>
<evidence type="ECO:0000256" key="10">
    <source>
        <dbReference type="ARBA" id="ARBA00023098"/>
    </source>
</evidence>
<evidence type="ECO:0000256" key="13">
    <source>
        <dbReference type="SAM" id="Phobius"/>
    </source>
</evidence>
<keyword evidence="6" id="KW-0276">Fatty acid metabolism</keyword>
<evidence type="ECO:0000256" key="4">
    <source>
        <dbReference type="ARBA" id="ARBA00022692"/>
    </source>
</evidence>
<keyword evidence="3" id="KW-0444">Lipid biosynthesis</keyword>
<dbReference type="InterPro" id="IPR015876">
    <property type="entry name" value="Acyl-CoA_DS"/>
</dbReference>
<dbReference type="InterPro" id="IPR005804">
    <property type="entry name" value="FA_desaturase_dom"/>
</dbReference>
<dbReference type="PRINTS" id="PR00363">
    <property type="entry name" value="CYTOCHROMEB5"/>
</dbReference>
<dbReference type="PRINTS" id="PR00075">
    <property type="entry name" value="FACDDSATRASE"/>
</dbReference>
<dbReference type="PROSITE" id="PS00476">
    <property type="entry name" value="FATTY_ACID_DESATUR_1"/>
    <property type="match status" value="1"/>
</dbReference>
<organism evidence="15 16">
    <name type="scientific">Scytalidium lignicola</name>
    <name type="common">Hyphomycete</name>
    <dbReference type="NCBI Taxonomy" id="5539"/>
    <lineage>
        <taxon>Eukaryota</taxon>
        <taxon>Fungi</taxon>
        <taxon>Dikarya</taxon>
        <taxon>Ascomycota</taxon>
        <taxon>Pezizomycotina</taxon>
        <taxon>Leotiomycetes</taxon>
        <taxon>Leotiomycetes incertae sedis</taxon>
        <taxon>Scytalidium</taxon>
    </lineage>
</organism>
<dbReference type="InterPro" id="IPR001199">
    <property type="entry name" value="Cyt_B5-like_heme/steroid-bd"/>
</dbReference>
<evidence type="ECO:0000256" key="5">
    <source>
        <dbReference type="ARBA" id="ARBA00022723"/>
    </source>
</evidence>
<comment type="similarity">
    <text evidence="2">Belongs to the fatty acid desaturase type 1 family.</text>
</comment>
<dbReference type="PANTHER" id="PTHR11351">
    <property type="entry name" value="ACYL-COA DESATURASE"/>
    <property type="match status" value="1"/>
</dbReference>
<evidence type="ECO:0000256" key="3">
    <source>
        <dbReference type="ARBA" id="ARBA00022516"/>
    </source>
</evidence>
<keyword evidence="5" id="KW-0479">Metal-binding</keyword>
<feature type="non-terminal residue" evidence="15">
    <location>
        <position position="354"/>
    </location>
</feature>
<evidence type="ECO:0000256" key="12">
    <source>
        <dbReference type="ARBA" id="ARBA00023160"/>
    </source>
</evidence>
<dbReference type="SUPFAM" id="SSF55856">
    <property type="entry name" value="Cytochrome b5-like heme/steroid binding domain"/>
    <property type="match status" value="1"/>
</dbReference>
<reference evidence="15 16" key="1">
    <citation type="submission" date="2018-05" db="EMBL/GenBank/DDBJ databases">
        <title>Draft genome sequence of Scytalidium lignicola DSM 105466, a ubiquitous saprotrophic fungus.</title>
        <authorList>
            <person name="Buettner E."/>
            <person name="Gebauer A.M."/>
            <person name="Hofrichter M."/>
            <person name="Liers C."/>
            <person name="Kellner H."/>
        </authorList>
    </citation>
    <scope>NUCLEOTIDE SEQUENCE [LARGE SCALE GENOMIC DNA]</scope>
    <source>
        <strain evidence="15 16">DSM 105466</strain>
    </source>
</reference>
<evidence type="ECO:0000259" key="14">
    <source>
        <dbReference type="PROSITE" id="PS50255"/>
    </source>
</evidence>
<dbReference type="Gene3D" id="3.10.120.10">
    <property type="entry name" value="Cytochrome b5-like heme/steroid binding domain"/>
    <property type="match status" value="1"/>
</dbReference>
<dbReference type="CDD" id="cd03505">
    <property type="entry name" value="Delta9-FADS-like"/>
    <property type="match status" value="1"/>
</dbReference>
<dbReference type="Pfam" id="PF00173">
    <property type="entry name" value="Cyt-b5"/>
    <property type="match status" value="1"/>
</dbReference>
<dbReference type="InterPro" id="IPR036400">
    <property type="entry name" value="Cyt_B5-like_heme/steroid_sf"/>
</dbReference>
<keyword evidence="10" id="KW-0443">Lipid metabolism</keyword>
<evidence type="ECO:0000256" key="2">
    <source>
        <dbReference type="ARBA" id="ARBA00009295"/>
    </source>
</evidence>
<dbReference type="EMBL" id="NCSJ02000072">
    <property type="protein sequence ID" value="RFU31605.1"/>
    <property type="molecule type" value="Genomic_DNA"/>
</dbReference>
<feature type="domain" description="Cytochrome b5 heme-binding" evidence="14">
    <location>
        <begin position="264"/>
        <end position="343"/>
    </location>
</feature>
<evidence type="ECO:0000256" key="9">
    <source>
        <dbReference type="ARBA" id="ARBA00023004"/>
    </source>
</evidence>
<dbReference type="GO" id="GO:0005789">
    <property type="term" value="C:endoplasmic reticulum membrane"/>
    <property type="evidence" value="ECO:0007669"/>
    <property type="project" value="TreeGrafter"/>
</dbReference>
<evidence type="ECO:0000256" key="11">
    <source>
        <dbReference type="ARBA" id="ARBA00023136"/>
    </source>
</evidence>
<sequence length="354" mass="40683">MIYYFATGLGVTAGTGFGLTLWSHRSYHASLPLRITLAAFGGGAVEGSIKWWSRHHRVHHRFTDTEHDPYSVQKGLFYAHMGWMLVRENSQKLSKVDISDLNGDFVVVWQHRHYLQVVLFMGLILPMAICGIGWQDWFGGFIYAGILRIFFLQQATFCVNSLAHWLGSQTFDDHHSPRDHLVTALITFGEGYHNFHHEFPSDYRNAIEWYQYDITKWMLWVLSKIGLADGLKKFPSNEIEKGRLQQLQKQLDIKQSCQKLDTTNSIMEWDEFQRRVHSERCNLLVVAGVMYDISNMLDDHPGGKDLLLSMIGMDATASFYGGVHRHSRDAHHILETHRVGVIRGGGEVESRKQH</sequence>
<dbReference type="GO" id="GO:0006636">
    <property type="term" value="P:unsaturated fatty acid biosynthetic process"/>
    <property type="evidence" value="ECO:0007669"/>
    <property type="project" value="TreeGrafter"/>
</dbReference>
<name>A0A3E2HE13_SCYLI</name>
<keyword evidence="7 13" id="KW-1133">Transmembrane helix</keyword>
<dbReference type="STRING" id="5539.A0A3E2HE13"/>
<evidence type="ECO:0000256" key="7">
    <source>
        <dbReference type="ARBA" id="ARBA00022989"/>
    </source>
</evidence>
<dbReference type="PANTHER" id="PTHR11351:SF31">
    <property type="entry name" value="DESATURASE 1, ISOFORM A-RELATED"/>
    <property type="match status" value="1"/>
</dbReference>
<dbReference type="PROSITE" id="PS50255">
    <property type="entry name" value="CYTOCHROME_B5_2"/>
    <property type="match status" value="1"/>
</dbReference>
<dbReference type="GO" id="GO:0005506">
    <property type="term" value="F:iron ion binding"/>
    <property type="evidence" value="ECO:0007669"/>
    <property type="project" value="TreeGrafter"/>
</dbReference>
<dbReference type="Pfam" id="PF00487">
    <property type="entry name" value="FA_desaturase"/>
    <property type="match status" value="1"/>
</dbReference>
<keyword evidence="11 13" id="KW-0472">Membrane</keyword>
<comment type="subcellular location">
    <subcellularLocation>
        <location evidence="1">Membrane</location>
        <topology evidence="1">Multi-pass membrane protein</topology>
    </subcellularLocation>
</comment>
<proteinExistence type="inferred from homology"/>
<evidence type="ECO:0000313" key="15">
    <source>
        <dbReference type="EMBL" id="RFU31605.1"/>
    </source>
</evidence>
<dbReference type="OrthoDB" id="10260134at2759"/>
<keyword evidence="9" id="KW-0408">Iron</keyword>
<keyword evidence="16" id="KW-1185">Reference proteome</keyword>
<gene>
    <name evidence="15" type="ORF">B7463_g4734</name>
</gene>